<evidence type="ECO:0000313" key="12">
    <source>
        <dbReference type="Proteomes" id="UP000192639"/>
    </source>
</evidence>
<dbReference type="GO" id="GO:0005886">
    <property type="term" value="C:plasma membrane"/>
    <property type="evidence" value="ECO:0007669"/>
    <property type="project" value="TreeGrafter"/>
</dbReference>
<feature type="compositionally biased region" description="Low complexity" evidence="7">
    <location>
        <begin position="426"/>
        <end position="444"/>
    </location>
</feature>
<dbReference type="InterPro" id="IPR045122">
    <property type="entry name" value="Csc1-like"/>
</dbReference>
<name>A0A1Y1S899_9MICR</name>
<comment type="caution">
    <text evidence="11">The sequence shown here is derived from an EMBL/GenBank/DDBJ whole genome shotgun (WGS) entry which is preliminary data.</text>
</comment>
<comment type="subcellular location">
    <subcellularLocation>
        <location evidence="1">Membrane</location>
        <topology evidence="1">Multi-pass membrane protein</topology>
    </subcellularLocation>
</comment>
<feature type="transmembrane region" description="Helical" evidence="8">
    <location>
        <begin position="108"/>
        <end position="131"/>
    </location>
</feature>
<evidence type="ECO:0000256" key="6">
    <source>
        <dbReference type="ARBA" id="ARBA00023136"/>
    </source>
</evidence>
<feature type="transmembrane region" description="Helical" evidence="8">
    <location>
        <begin position="647"/>
        <end position="670"/>
    </location>
</feature>
<evidence type="ECO:0000256" key="3">
    <source>
        <dbReference type="ARBA" id="ARBA00022448"/>
    </source>
</evidence>
<dbReference type="PANTHER" id="PTHR13018">
    <property type="entry name" value="PROBABLE MEMBRANE PROTEIN DUF221-RELATED"/>
    <property type="match status" value="1"/>
</dbReference>
<evidence type="ECO:0000256" key="8">
    <source>
        <dbReference type="SAM" id="Phobius"/>
    </source>
</evidence>
<dbReference type="EMBL" id="LWDP01000011">
    <property type="protein sequence ID" value="ORD94700.1"/>
    <property type="molecule type" value="Genomic_DNA"/>
</dbReference>
<feature type="compositionally biased region" description="Basic and acidic residues" evidence="7">
    <location>
        <begin position="393"/>
        <end position="411"/>
    </location>
</feature>
<evidence type="ECO:0000256" key="4">
    <source>
        <dbReference type="ARBA" id="ARBA00022692"/>
    </source>
</evidence>
<keyword evidence="6 8" id="KW-0472">Membrane</keyword>
<dbReference type="Proteomes" id="UP000192639">
    <property type="component" value="Unassembled WGS sequence"/>
</dbReference>
<organism evidence="11 12">
    <name type="scientific">Enterospora canceri</name>
    <dbReference type="NCBI Taxonomy" id="1081671"/>
    <lineage>
        <taxon>Eukaryota</taxon>
        <taxon>Fungi</taxon>
        <taxon>Fungi incertae sedis</taxon>
        <taxon>Microsporidia</taxon>
        <taxon>Enterocytozoonidae</taxon>
        <taxon>Enterospora</taxon>
    </lineage>
</organism>
<dbReference type="OrthoDB" id="1689567at2759"/>
<dbReference type="GO" id="GO:0005227">
    <property type="term" value="F:calcium-activated cation channel activity"/>
    <property type="evidence" value="ECO:0007669"/>
    <property type="project" value="InterPro"/>
</dbReference>
<evidence type="ECO:0000313" key="11">
    <source>
        <dbReference type="EMBL" id="ORD94700.1"/>
    </source>
</evidence>
<feature type="domain" description="CSC1/OSCA1-like N-terminal transmembrane" evidence="10">
    <location>
        <begin position="29"/>
        <end position="173"/>
    </location>
</feature>
<feature type="transmembrane region" description="Helical" evidence="8">
    <location>
        <begin position="872"/>
        <end position="890"/>
    </location>
</feature>
<dbReference type="InterPro" id="IPR032880">
    <property type="entry name" value="CSC1/OSCA1-like_N"/>
</dbReference>
<feature type="transmembrane region" description="Helical" evidence="8">
    <location>
        <begin position="791"/>
        <end position="818"/>
    </location>
</feature>
<dbReference type="InterPro" id="IPR003864">
    <property type="entry name" value="CSC1/OSCA1-like_7TM"/>
</dbReference>
<feature type="transmembrane region" description="Helical" evidence="8">
    <location>
        <begin position="588"/>
        <end position="609"/>
    </location>
</feature>
<dbReference type="AlphaFoldDB" id="A0A1Y1S899"/>
<feature type="transmembrane region" description="Helical" evidence="8">
    <location>
        <begin position="151"/>
        <end position="176"/>
    </location>
</feature>
<feature type="transmembrane region" description="Helical" evidence="8">
    <location>
        <begin position="682"/>
        <end position="705"/>
    </location>
</feature>
<keyword evidence="12" id="KW-1185">Reference proteome</keyword>
<proteinExistence type="inferred from homology"/>
<feature type="region of interest" description="Disordered" evidence="7">
    <location>
        <begin position="389"/>
        <end position="459"/>
    </location>
</feature>
<accession>A0A1Y1S899</accession>
<dbReference type="Pfam" id="PF02714">
    <property type="entry name" value="RSN1_7TM"/>
    <property type="match status" value="1"/>
</dbReference>
<feature type="transmembrane region" description="Helical" evidence="8">
    <location>
        <begin position="839"/>
        <end position="866"/>
    </location>
</feature>
<evidence type="ECO:0000256" key="2">
    <source>
        <dbReference type="ARBA" id="ARBA00007779"/>
    </source>
</evidence>
<feature type="transmembrane region" description="Helical" evidence="8">
    <location>
        <begin position="29"/>
        <end position="50"/>
    </location>
</feature>
<dbReference type="Pfam" id="PF13967">
    <property type="entry name" value="RSN1_TM"/>
    <property type="match status" value="1"/>
</dbReference>
<keyword evidence="3" id="KW-0813">Transport</keyword>
<keyword evidence="4 8" id="KW-0812">Transmembrane</keyword>
<evidence type="ECO:0000259" key="10">
    <source>
        <dbReference type="Pfam" id="PF13967"/>
    </source>
</evidence>
<evidence type="ECO:0000256" key="7">
    <source>
        <dbReference type="SAM" id="MobiDB-lite"/>
    </source>
</evidence>
<protein>
    <submittedName>
        <fullName evidence="11">CSCL2</fullName>
    </submittedName>
</protein>
<dbReference type="PANTHER" id="PTHR13018:SF5">
    <property type="entry name" value="RE44586P"/>
    <property type="match status" value="1"/>
</dbReference>
<comment type="similarity">
    <text evidence="2">Belongs to the CSC1 (TC 1.A.17) family.</text>
</comment>
<keyword evidence="5 8" id="KW-1133">Transmembrane helix</keyword>
<sequence>MDDGDLNDTTSFSKKITSETDIANPDQALISNIVLQLAVGTVLICVFLFCRKRAPYVYYPNSDLRPNHPCHEYTGYLNWIKPVLQLEDAKLLGMVGLDGFMLLQTLKLLYRMLFILSCVYCPLLLGVYYALQYNQKATFFESFSIRGANSTIVYYLCIALVYITTLFIFYMIFIYFKRYVTLRQIYLVSPASLTSVEALKNLSKQLNSYENSIEFVNMSSKTVILNRLPSYLRNDQDVFDYVRQLGIGDVETAILIQDTYYLTKLYEKRDVILQNLEKEINFAFLRMKKYFEKNRDECMESFKETYHNKLEQSAIRVFRNMRFDVEEKVRLLNCFVQNGNKFLGLAGDDTSFLIVYIEQLRYCNQKILEEKEYLAKAKEVDLYKNEVQLNNNNDKDNSGKDNKGSSGRDSKGSSGSSGKDNKGKNSKGNNNSNNNSNNDNNDNSEGSTTSIYKHTPDATTANKNDFRKIVVEHSVSDEFNYKLDEQKPTQNMMPDVSKSLFVRTDIDNDVSFFSFKQIREFSKYKSYFTLDLPMNKQRAFVTFSDAKQTGLIKQSQIGTKVFSPTAEAAPAPNDIIWKNLTKSELSCFLGRLGSTFMFVGYNILFYFTVSSIVGMLDLDAGDLNWVLKKIKASKTLSAYYDGFVTPAVYNLCIAISPFIIEFLINLEGIVAFSVSQIRLMKLFSIFLFYNAFLSIFFSTSFFNMLNNFFTDSNYKMDDLLVDLGKGYSEYSLFFMNTVIQRIVVGSLMTLLKPGPFFINFVVYHFQTRTRREEEELHLSPPFDFGNVMPQVLLIFPITLSYGCVCPFMLVLGFVYYYINYFVYKNELVYSQRNSFESGGIFWTETSMFLILGVLAFQLATIAILFAEKHKHIIYFTVPLIIMDFYFYDALKLLFDKNVKNYPLNEPEEHFLDEFSTKFVAERRDMLENWDEAEKAEDEDRFPITELGLHDRNIVTNTSYYKDPSTVVNISHIMMPHNFYICLHFLRTFDYKNVFGFNVNRERVNEEHSAI</sequence>
<gene>
    <name evidence="11" type="primary">CSCL2</name>
    <name evidence="11" type="ORF">ECANGB1_133</name>
</gene>
<feature type="domain" description="CSC1/OSCA1-like 7TM region" evidence="9">
    <location>
        <begin position="592"/>
        <end position="863"/>
    </location>
</feature>
<evidence type="ECO:0000256" key="5">
    <source>
        <dbReference type="ARBA" id="ARBA00022989"/>
    </source>
</evidence>
<reference evidence="11 12" key="1">
    <citation type="journal article" date="2017" name="Environ. Microbiol.">
        <title>Decay of the glycolytic pathway and adaptation to intranuclear parasitism within Enterocytozoonidae microsporidia.</title>
        <authorList>
            <person name="Wiredu Boakye D."/>
            <person name="Jaroenlak P."/>
            <person name="Prachumwat A."/>
            <person name="Williams T.A."/>
            <person name="Bateman K.S."/>
            <person name="Itsathitphaisarn O."/>
            <person name="Sritunyalucksana K."/>
            <person name="Paszkiewicz K.H."/>
            <person name="Moore K.A."/>
            <person name="Stentiford G.D."/>
            <person name="Williams B.A."/>
        </authorList>
    </citation>
    <scope>NUCLEOTIDE SEQUENCE [LARGE SCALE GENOMIC DNA]</scope>
    <source>
        <strain evidence="11 12">GB1</strain>
    </source>
</reference>
<evidence type="ECO:0000256" key="1">
    <source>
        <dbReference type="ARBA" id="ARBA00004141"/>
    </source>
</evidence>
<dbReference type="VEuPathDB" id="MicrosporidiaDB:ECANGB1_133"/>
<feature type="compositionally biased region" description="Polar residues" evidence="7">
    <location>
        <begin position="445"/>
        <end position="459"/>
    </location>
</feature>
<evidence type="ECO:0000259" key="9">
    <source>
        <dbReference type="Pfam" id="PF02714"/>
    </source>
</evidence>